<keyword evidence="2" id="KW-1185">Reference proteome</keyword>
<proteinExistence type="predicted"/>
<feature type="non-terminal residue" evidence="1">
    <location>
        <position position="1"/>
    </location>
</feature>
<feature type="non-terminal residue" evidence="1">
    <location>
        <position position="234"/>
    </location>
</feature>
<protein>
    <submittedName>
        <fullName evidence="1">Uncharacterized protein</fullName>
    </submittedName>
</protein>
<evidence type="ECO:0000313" key="2">
    <source>
        <dbReference type="Proteomes" id="UP000601435"/>
    </source>
</evidence>
<dbReference type="Proteomes" id="UP000601435">
    <property type="component" value="Unassembled WGS sequence"/>
</dbReference>
<comment type="caution">
    <text evidence="1">The sequence shown here is derived from an EMBL/GenBank/DDBJ whole genome shotgun (WGS) entry which is preliminary data.</text>
</comment>
<sequence>RKASPLPPATALKANDSEIPNLQQRKSEQATEATCASGEVTLRDFQPAGVAETCCPRSKVACAGCASFTGGSSCQRCAEGFIEREGKCTACTNSGGWLSVDGKSCMQLAASDCSDEKVRGQSSNEACCQCGGGIVTPTPFSYSNSRWSLDSNIVMMPEPRTAERYTVDAKCELAAHNLTMDSSTGEISYMPGRAKPIEAFSFECEVTAHQAPGVSLASVVTIAADVLSYSCEFE</sequence>
<accession>A0A812RDQ5</accession>
<gene>
    <name evidence="1" type="ORF">SNEC2469_LOCUS11889</name>
</gene>
<evidence type="ECO:0000313" key="1">
    <source>
        <dbReference type="EMBL" id="CAE7433130.1"/>
    </source>
</evidence>
<organism evidence="1 2">
    <name type="scientific">Symbiodinium necroappetens</name>
    <dbReference type="NCBI Taxonomy" id="1628268"/>
    <lineage>
        <taxon>Eukaryota</taxon>
        <taxon>Sar</taxon>
        <taxon>Alveolata</taxon>
        <taxon>Dinophyceae</taxon>
        <taxon>Suessiales</taxon>
        <taxon>Symbiodiniaceae</taxon>
        <taxon>Symbiodinium</taxon>
    </lineage>
</organism>
<dbReference type="EMBL" id="CAJNJA010018863">
    <property type="protein sequence ID" value="CAE7433130.1"/>
    <property type="molecule type" value="Genomic_DNA"/>
</dbReference>
<dbReference type="AlphaFoldDB" id="A0A812RDQ5"/>
<dbReference type="OrthoDB" id="420398at2759"/>
<reference evidence="1" key="1">
    <citation type="submission" date="2021-02" db="EMBL/GenBank/DDBJ databases">
        <authorList>
            <person name="Dougan E. K."/>
            <person name="Rhodes N."/>
            <person name="Thang M."/>
            <person name="Chan C."/>
        </authorList>
    </citation>
    <scope>NUCLEOTIDE SEQUENCE</scope>
</reference>
<name>A0A812RDQ5_9DINO</name>